<evidence type="ECO:0000256" key="1">
    <source>
        <dbReference type="ARBA" id="ARBA00006484"/>
    </source>
</evidence>
<dbReference type="OrthoDB" id="542013at2759"/>
<keyword evidence="2" id="KW-0521">NADP</keyword>
<evidence type="ECO:0000313" key="5">
    <source>
        <dbReference type="Proteomes" id="UP000078237"/>
    </source>
</evidence>
<dbReference type="STRING" id="100816.A0A175VPI2"/>
<dbReference type="Proteomes" id="UP000078237">
    <property type="component" value="Unassembled WGS sequence"/>
</dbReference>
<dbReference type="PRINTS" id="PR00081">
    <property type="entry name" value="GDHRDH"/>
</dbReference>
<keyword evidence="3" id="KW-0560">Oxidoreductase</keyword>
<dbReference type="GO" id="GO:0016491">
    <property type="term" value="F:oxidoreductase activity"/>
    <property type="evidence" value="ECO:0007669"/>
    <property type="project" value="UniProtKB-KW"/>
</dbReference>
<keyword evidence="5" id="KW-1185">Reference proteome</keyword>
<comment type="similarity">
    <text evidence="1">Belongs to the short-chain dehydrogenases/reductases (SDR) family.</text>
</comment>
<dbReference type="Pfam" id="PF00106">
    <property type="entry name" value="adh_short"/>
    <property type="match status" value="1"/>
</dbReference>
<dbReference type="InterPro" id="IPR002347">
    <property type="entry name" value="SDR_fam"/>
</dbReference>
<accession>A0A175VPI2</accession>
<dbReference type="EMBL" id="LCTW02000499">
    <property type="protein sequence ID" value="KXX73293.1"/>
    <property type="molecule type" value="Genomic_DNA"/>
</dbReference>
<evidence type="ECO:0000313" key="4">
    <source>
        <dbReference type="EMBL" id="KXX73293.1"/>
    </source>
</evidence>
<dbReference type="Gene3D" id="3.40.50.720">
    <property type="entry name" value="NAD(P)-binding Rossmann-like Domain"/>
    <property type="match status" value="1"/>
</dbReference>
<reference evidence="4 5" key="1">
    <citation type="journal article" date="2016" name="Genome Announc.">
        <title>Genome Sequence of Madurella mycetomatis mm55, Isolated from a Human Mycetoma Case in Sudan.</title>
        <authorList>
            <person name="Smit S."/>
            <person name="Derks M.F."/>
            <person name="Bervoets S."/>
            <person name="Fahal A."/>
            <person name="van Leeuwen W."/>
            <person name="van Belkum A."/>
            <person name="van de Sande W.W."/>
        </authorList>
    </citation>
    <scope>NUCLEOTIDE SEQUENCE [LARGE SCALE GENOMIC DNA]</scope>
    <source>
        <strain evidence="5">mm55</strain>
    </source>
</reference>
<name>A0A175VPI2_9PEZI</name>
<dbReference type="AlphaFoldDB" id="A0A175VPI2"/>
<comment type="caution">
    <text evidence="4">The sequence shown here is derived from an EMBL/GenBank/DDBJ whole genome shotgun (WGS) entry which is preliminary data.</text>
</comment>
<dbReference type="PANTHER" id="PTHR24320">
    <property type="entry name" value="RETINOL DEHYDROGENASE"/>
    <property type="match status" value="1"/>
</dbReference>
<proteinExistence type="inferred from homology"/>
<evidence type="ECO:0000256" key="3">
    <source>
        <dbReference type="ARBA" id="ARBA00023002"/>
    </source>
</evidence>
<dbReference type="VEuPathDB" id="FungiDB:MMYC01_209895"/>
<dbReference type="InterPro" id="IPR036291">
    <property type="entry name" value="NAD(P)-bd_dom_sf"/>
</dbReference>
<gene>
    <name evidence="4" type="ORF">MMYC01_209895</name>
</gene>
<dbReference type="PANTHER" id="PTHR24320:SF252">
    <property type="entry name" value="DEHYDROGENASE_REDUCTASE FAMILY PROTEIN, PUTATIVE (AFU_ORTHOLOGUE AFUA_3G08550)-RELATED"/>
    <property type="match status" value="1"/>
</dbReference>
<sequence length="356" mass="38376">MSASLALPPAKASPASILIKTQLRTKPRPPPPSISLAGKTALITGSSSGLGQAASEQMLSLGVSHLIMGVRNSAKGERVAAALRAKFPKAQVDVWIVEQESYDSVRAFAARCANDINRLDIVILNAAFATPEWVVTENGHEAMLQVNYLSTALLAFLLLPVLKASGAAHASGPGRLTIVGSNLALTEEFPPTDKDPLFPWLDDASNAKRWGVAAAQHRQITAKIFLLMLVQKLGELVDPDLVIVNTVDPGMVKGTEVGRRLPLLAKAFVWVIFTLLGRDPQQGAWTYLDAVAVKGKESQGGFLVNWELHPFHPDMYTPEGRATTERVWHETLRDLAFANVLDALASVRRGSEEGAE</sequence>
<organism evidence="4 5">
    <name type="scientific">Madurella mycetomatis</name>
    <dbReference type="NCBI Taxonomy" id="100816"/>
    <lineage>
        <taxon>Eukaryota</taxon>
        <taxon>Fungi</taxon>
        <taxon>Dikarya</taxon>
        <taxon>Ascomycota</taxon>
        <taxon>Pezizomycotina</taxon>
        <taxon>Sordariomycetes</taxon>
        <taxon>Sordariomycetidae</taxon>
        <taxon>Sordariales</taxon>
        <taxon>Sordariales incertae sedis</taxon>
        <taxon>Madurella</taxon>
    </lineage>
</organism>
<protein>
    <submittedName>
        <fullName evidence="4">Retinol dehydrogenase 14</fullName>
    </submittedName>
</protein>
<dbReference type="SUPFAM" id="SSF51735">
    <property type="entry name" value="NAD(P)-binding Rossmann-fold domains"/>
    <property type="match status" value="1"/>
</dbReference>
<evidence type="ECO:0000256" key="2">
    <source>
        <dbReference type="ARBA" id="ARBA00022857"/>
    </source>
</evidence>